<dbReference type="InterPro" id="IPR009091">
    <property type="entry name" value="RCC1/BLIP-II"/>
</dbReference>
<dbReference type="PROSITE" id="PS51272">
    <property type="entry name" value="SLH"/>
    <property type="match status" value="3"/>
</dbReference>
<evidence type="ECO:0000256" key="2">
    <source>
        <dbReference type="ARBA" id="ARBA00017346"/>
    </source>
</evidence>
<dbReference type="OrthoDB" id="2487346at2"/>
<organism evidence="12 13">
    <name type="scientific">Paenibacillus sambharensis</name>
    <dbReference type="NCBI Taxonomy" id="1803190"/>
    <lineage>
        <taxon>Bacteria</taxon>
        <taxon>Bacillati</taxon>
        <taxon>Bacillota</taxon>
        <taxon>Bacilli</taxon>
        <taxon>Bacillales</taxon>
        <taxon>Paenibacillaceae</taxon>
        <taxon>Paenibacillus</taxon>
    </lineage>
</organism>
<dbReference type="InterPro" id="IPR001119">
    <property type="entry name" value="SLH_dom"/>
</dbReference>
<dbReference type="InterPro" id="IPR058923">
    <property type="entry name" value="RCC1-like_dom"/>
</dbReference>
<feature type="domain" description="SLH" evidence="11">
    <location>
        <begin position="1914"/>
        <end position="1974"/>
    </location>
</feature>
<dbReference type="Pfam" id="PF09134">
    <property type="entry name" value="Invasin_D3"/>
    <property type="match status" value="10"/>
</dbReference>
<dbReference type="Gene3D" id="2.130.10.30">
    <property type="entry name" value="Regulator of chromosome condensation 1/beta-lactamase-inhibitor protein II"/>
    <property type="match status" value="2"/>
</dbReference>
<feature type="domain" description="Big-1" evidence="10">
    <location>
        <begin position="899"/>
        <end position="991"/>
    </location>
</feature>
<name>A0A2W1LZM0_9BACL</name>
<evidence type="ECO:0000256" key="4">
    <source>
        <dbReference type="ARBA" id="ARBA00022737"/>
    </source>
</evidence>
<dbReference type="InterPro" id="IPR003343">
    <property type="entry name" value="Big_2"/>
</dbReference>
<dbReference type="Pfam" id="PF25390">
    <property type="entry name" value="WD40_RLD"/>
    <property type="match status" value="1"/>
</dbReference>
<evidence type="ECO:0000256" key="7">
    <source>
        <dbReference type="ARBA" id="ARBA00029955"/>
    </source>
</evidence>
<reference evidence="12 13" key="1">
    <citation type="submission" date="2018-06" db="EMBL/GenBank/DDBJ databases">
        <title>Paenibacillus imtechensis sp. nov.</title>
        <authorList>
            <person name="Pinnaka A.K."/>
            <person name="Singh H."/>
            <person name="Kaur M."/>
        </authorList>
    </citation>
    <scope>NUCLEOTIDE SEQUENCE [LARGE SCALE GENOMIC DNA]</scope>
    <source>
        <strain evidence="12 13">SMB1</strain>
    </source>
</reference>
<dbReference type="PROSITE" id="PS00626">
    <property type="entry name" value="RCC1_2"/>
    <property type="match status" value="2"/>
</dbReference>
<gene>
    <name evidence="12" type="ORF">DNH61_04440</name>
</gene>
<dbReference type="EMBL" id="QKRB01000031">
    <property type="protein sequence ID" value="PZD97141.1"/>
    <property type="molecule type" value="Genomic_DNA"/>
</dbReference>
<feature type="compositionally biased region" description="Gly residues" evidence="8">
    <location>
        <begin position="1572"/>
        <end position="1582"/>
    </location>
</feature>
<dbReference type="InterPro" id="IPR003344">
    <property type="entry name" value="Big_1_dom"/>
</dbReference>
<proteinExistence type="inferred from homology"/>
<dbReference type="InterPro" id="IPR000408">
    <property type="entry name" value="Reg_chr_condens"/>
</dbReference>
<dbReference type="PRINTS" id="PR00633">
    <property type="entry name" value="RCCNDNSATION"/>
</dbReference>
<dbReference type="SMART" id="SM00635">
    <property type="entry name" value="BID_2"/>
    <property type="match status" value="2"/>
</dbReference>
<feature type="region of interest" description="Disordered" evidence="8">
    <location>
        <begin position="1562"/>
        <end position="1587"/>
    </location>
</feature>
<evidence type="ECO:0000313" key="12">
    <source>
        <dbReference type="EMBL" id="PZD97141.1"/>
    </source>
</evidence>
<dbReference type="Pfam" id="PF00395">
    <property type="entry name" value="SLH"/>
    <property type="match status" value="3"/>
</dbReference>
<protein>
    <recommendedName>
        <fullName evidence="2">Intimin</fullName>
    </recommendedName>
    <alternativeName>
        <fullName evidence="7">Attaching and effacing protein</fullName>
    </alternativeName>
</protein>
<dbReference type="InterPro" id="IPR051553">
    <property type="entry name" value="Ran_GTPase-activating"/>
</dbReference>
<dbReference type="Proteomes" id="UP000249522">
    <property type="component" value="Unassembled WGS sequence"/>
</dbReference>
<dbReference type="SUPFAM" id="SSF49373">
    <property type="entry name" value="Invasin/intimin cell-adhesion fragments"/>
    <property type="match status" value="10"/>
</dbReference>
<feature type="domain" description="Big-1" evidence="10">
    <location>
        <begin position="601"/>
        <end position="692"/>
    </location>
</feature>
<dbReference type="Gene3D" id="2.60.40.10">
    <property type="entry name" value="Immunoglobulins"/>
    <property type="match status" value="10"/>
</dbReference>
<dbReference type="GO" id="GO:0005737">
    <property type="term" value="C:cytoplasm"/>
    <property type="evidence" value="ECO:0007669"/>
    <property type="project" value="TreeGrafter"/>
</dbReference>
<evidence type="ECO:0000256" key="5">
    <source>
        <dbReference type="ARBA" id="ARBA00023026"/>
    </source>
</evidence>
<dbReference type="PANTHER" id="PTHR45982:SF1">
    <property type="entry name" value="REGULATOR OF CHROMOSOME CONDENSATION"/>
    <property type="match status" value="1"/>
</dbReference>
<evidence type="ECO:0000313" key="13">
    <source>
        <dbReference type="Proteomes" id="UP000249522"/>
    </source>
</evidence>
<dbReference type="Pfam" id="PF13540">
    <property type="entry name" value="RCC1_2"/>
    <property type="match status" value="1"/>
</dbReference>
<keyword evidence="4" id="KW-0677">Repeat</keyword>
<evidence type="ECO:0000259" key="11">
    <source>
        <dbReference type="PROSITE" id="PS51272"/>
    </source>
</evidence>
<evidence type="ECO:0000256" key="3">
    <source>
        <dbReference type="ARBA" id="ARBA00022658"/>
    </source>
</evidence>
<dbReference type="InterPro" id="IPR015217">
    <property type="entry name" value="Invasin_dom_3"/>
</dbReference>
<dbReference type="PROSITE" id="PS50012">
    <property type="entry name" value="RCC1_3"/>
    <property type="match status" value="5"/>
</dbReference>
<dbReference type="PROSITE" id="PS51127">
    <property type="entry name" value="BIG1"/>
    <property type="match status" value="3"/>
</dbReference>
<keyword evidence="6" id="KW-1015">Disulfide bond</keyword>
<dbReference type="PANTHER" id="PTHR45982">
    <property type="entry name" value="REGULATOR OF CHROMOSOME CONDENSATION"/>
    <property type="match status" value="1"/>
</dbReference>
<dbReference type="SUPFAM" id="SSF50985">
    <property type="entry name" value="RCC1/BLIP-II"/>
    <property type="match status" value="2"/>
</dbReference>
<keyword evidence="13" id="KW-1185">Reference proteome</keyword>
<dbReference type="InterPro" id="IPR013783">
    <property type="entry name" value="Ig-like_fold"/>
</dbReference>
<dbReference type="GO" id="GO:0005085">
    <property type="term" value="F:guanyl-nucleotide exchange factor activity"/>
    <property type="evidence" value="ECO:0007669"/>
    <property type="project" value="TreeGrafter"/>
</dbReference>
<dbReference type="RefSeq" id="WP_111145469.1">
    <property type="nucleotide sequence ID" value="NZ_QKRB01000031.1"/>
</dbReference>
<keyword evidence="5" id="KW-0843">Virulence</keyword>
<dbReference type="Gene3D" id="2.60.40.1080">
    <property type="match status" value="1"/>
</dbReference>
<feature type="domain" description="Big-1" evidence="10">
    <location>
        <begin position="501"/>
        <end position="593"/>
    </location>
</feature>
<dbReference type="InterPro" id="IPR008964">
    <property type="entry name" value="Invasin/intimin_cell_adhesion"/>
</dbReference>
<evidence type="ECO:0000256" key="9">
    <source>
        <dbReference type="SAM" id="SignalP"/>
    </source>
</evidence>
<evidence type="ECO:0000256" key="8">
    <source>
        <dbReference type="SAM" id="MobiDB-lite"/>
    </source>
</evidence>
<evidence type="ECO:0000259" key="10">
    <source>
        <dbReference type="PROSITE" id="PS51127"/>
    </source>
</evidence>
<feature type="domain" description="SLH" evidence="11">
    <location>
        <begin position="1789"/>
        <end position="1847"/>
    </location>
</feature>
<evidence type="ECO:0000256" key="1">
    <source>
        <dbReference type="ARBA" id="ARBA00010116"/>
    </source>
</evidence>
<feature type="domain" description="SLH" evidence="11">
    <location>
        <begin position="1848"/>
        <end position="1911"/>
    </location>
</feature>
<sequence length="1974" mass="204575">MQVLRKKVAVLLIFALLMPQLGTKTAEAASIVPAVIKAVGGGYRHSLLIAGDGTVWTLGGNSAGELGDGTTQNSFRPVQVTKADGTPLTGAKQVTGGFYFSLALLNDGTVWAWGKGGYGSLGNGLTDNQYRAVQVVQSDGTPISGVRSIAAGSGQALAVKEDGSVWGWGSNSSGELTDYEYRINRAVRLKASSSSYLTDVKAVAAGEYHSMALKNDGTVWAWGSNVFDGLGNGSSSNSVYPVRVIDSSDQPLNNVVDIGAHRLGGLALKADGTVWSWGYNENYNLGVGADVTSSSKALQVLQAGSVPLTDVVALAGGKRVTMALKKDGSVWWWGMQNSNLRVAMHLTSNGAQMAAGDNHGLVLKKDGTVWGVGWTDSGQLGISFASPQIYVGSPVQVYPARSQITLNKTRMDADGASKALVMVTLLEGRSLPIGRSEGIVQLSSTLGQLGPVTDHGDGTYSAELTASKESGTAVITGTLNGNAMNTTASLYMAPLPPSIDHSTVTASPASIKADGSSTSTITVQLKDANGNLLSSGSHSVQLSTTGGVLGTVQNHGSGRYSASLTAPTTAGSATVTAAVDGSSIRQKASVQFVPGPASADTSSVEAGAGTIRAGSGSTTVTVRLLDNYGNPLVTGGNNVSLKTSLGSIGQVADLNNGLYTAALQAGTVAGTSTIRAELNGVTLKDTAEVTILAADASMENSVLTAESSTLVADGISRTQLTLQIRDVYNNNWSASAGVVTMQTTAGVLSAVTDLGNGSYKATLQSSNRAGTAAITAWLNNKPVQQQAQVDFVPGPASAAQSRLTADSARLTAGIGITSLAVKLIDAHGNPLVSGGDTVVLKTDLGHISDVKDLGDGTYSAIYTASFNTGTAELSAEVNGSRIPGTLSILIVPGAASPSASTVKAGDSYLTANGSSQTSVTVQLKDVHGNPLTAGGDAVLLAATSGTVSLVKDNGDGSYTAILTSSTSSGTSMISAIVNGVTLDDSVQVDFLPGEASVQVSELRAESLQLTVNGTDSTRILVQLKDEYGNPLQAGGNQVVLKTTAGELSSVLDHQDGTYSAVLIAGTAAGDAEISGTVDDKPLADSIKVQLLPGPPAADTSLLLVNRGILTTDEGSSAEVSIQLKDAFGNNLTTDNSAYQLKLASTLGSLTEPVYAGQGRYTAQLHSRQAGEAVITATINDARLTSKAAVTFVPGKPSLVSSTIVSDQERLIANGMEAAQITLQLKDASGNNLTDEQTLSSLELFSSLGSISTPVYGGEGKYTARLTSTRSGRADITAFLDGSLLNASLSIEFVPDVASAGATELVTDRTSVPANGSAYASLTINVRDAHGNPALGEVRLQTTHGTVTEVTYSRPGTYTAELSSTEAGIADIKAWIDGEPVPGSMQVTFSDGIWFTPASYQIPVGESVRTVVEVTYDGAAWDRTSDSNFRYDDGVIQVAMADDGYWYMTGLHTGKTVIEAVYQGQSGMLIASAPVTVYAVPTKLVLEGSPYSMKEGGYAQISVIAEYSDGTTKDVTAEAAYNVHHANIASVDASGRLLGLRPGQSQLTVTFEGLSVTAGVDVSASAAPSQPETGGGGEGGGVAGPTTPVQVQEPVITIELQLDGNSSQVIQLNPDQLAAGRIVIETSEGNREWTLLMKRSALDQLRQMNAAMSLEWRTPLGTMILPLANLDSQDLSAYSEDIRISIRTAEDEMQSKVNKMASRLGASLLMKPFMLSVEALDQKGLAELLVMSRDKVIFLPSAISTAANNGVTVTAVDGLAETLSYVAMRANGQDTAELQLNTGVWYALLEVEATFADMQEHWANSAAELLAQRLIVQGTGQGKFEPGRPVTRAELVSMLARMFGLAPDKTPVHFSDVSGRWYAADIQAAQAAGWIKGYADGTFRPEAAVSRQELFVILARVLQSQGYAMNEVGTDLSYTDQASVPAWAESSVQQLIAAGMLTGDQANNLAPSRSATRAEAAVMLVRMLESIELNR</sequence>
<feature type="chain" id="PRO_5016119331" description="Intimin" evidence="9">
    <location>
        <begin position="29"/>
        <end position="1974"/>
    </location>
</feature>
<dbReference type="SMART" id="SM00634">
    <property type="entry name" value="BID_1"/>
    <property type="match status" value="7"/>
</dbReference>
<feature type="signal peptide" evidence="9">
    <location>
        <begin position="1"/>
        <end position="28"/>
    </location>
</feature>
<keyword evidence="3" id="KW-0344">Guanine-nucleotide releasing factor</keyword>
<comment type="caution">
    <text evidence="12">The sequence shown here is derived from an EMBL/GenBank/DDBJ whole genome shotgun (WGS) entry which is preliminary data.</text>
</comment>
<accession>A0A2W1LZM0</accession>
<keyword evidence="9" id="KW-0732">Signal</keyword>
<evidence type="ECO:0000256" key="6">
    <source>
        <dbReference type="ARBA" id="ARBA00023157"/>
    </source>
</evidence>
<comment type="similarity">
    <text evidence="1">Belongs to the intimin/invasin family.</text>
</comment>